<organism evidence="2 3">
    <name type="scientific">Cuscuta epithymum</name>
    <dbReference type="NCBI Taxonomy" id="186058"/>
    <lineage>
        <taxon>Eukaryota</taxon>
        <taxon>Viridiplantae</taxon>
        <taxon>Streptophyta</taxon>
        <taxon>Embryophyta</taxon>
        <taxon>Tracheophyta</taxon>
        <taxon>Spermatophyta</taxon>
        <taxon>Magnoliopsida</taxon>
        <taxon>eudicotyledons</taxon>
        <taxon>Gunneridae</taxon>
        <taxon>Pentapetalae</taxon>
        <taxon>asterids</taxon>
        <taxon>lamiids</taxon>
        <taxon>Solanales</taxon>
        <taxon>Convolvulaceae</taxon>
        <taxon>Cuscuteae</taxon>
        <taxon>Cuscuta</taxon>
        <taxon>Cuscuta subgen. Cuscuta</taxon>
    </lineage>
</organism>
<dbReference type="AlphaFoldDB" id="A0AAV0EJ23"/>
<name>A0AAV0EJ23_9ASTE</name>
<feature type="transmembrane region" description="Helical" evidence="1">
    <location>
        <begin position="12"/>
        <end position="30"/>
    </location>
</feature>
<dbReference type="Proteomes" id="UP001152523">
    <property type="component" value="Unassembled WGS sequence"/>
</dbReference>
<sequence length="130" mass="15340">MGLSNLQEGSLLVFMSVFIIWRLQLYWLWLGFKIMVELEYNGMLCAPRFLCIITLVRYESYLKCPHFLYFLLLAVQLQMILSFLGLYSIRAFHINLIYAVPFVEFHLDFHHSCSASLFDSCVFKISLIPR</sequence>
<proteinExistence type="predicted"/>
<accession>A0AAV0EJ23</accession>
<dbReference type="EMBL" id="CAMAPF010000923">
    <property type="protein sequence ID" value="CAH9122069.1"/>
    <property type="molecule type" value="Genomic_DNA"/>
</dbReference>
<evidence type="ECO:0000256" key="1">
    <source>
        <dbReference type="SAM" id="Phobius"/>
    </source>
</evidence>
<protein>
    <submittedName>
        <fullName evidence="2">Uncharacterized protein</fullName>
    </submittedName>
</protein>
<keyword evidence="1" id="KW-1133">Transmembrane helix</keyword>
<comment type="caution">
    <text evidence="2">The sequence shown here is derived from an EMBL/GenBank/DDBJ whole genome shotgun (WGS) entry which is preliminary data.</text>
</comment>
<evidence type="ECO:0000313" key="3">
    <source>
        <dbReference type="Proteomes" id="UP001152523"/>
    </source>
</evidence>
<keyword evidence="1" id="KW-0812">Transmembrane</keyword>
<gene>
    <name evidence="2" type="ORF">CEPIT_LOCUS24195</name>
</gene>
<feature type="transmembrane region" description="Helical" evidence="1">
    <location>
        <begin position="67"/>
        <end position="87"/>
    </location>
</feature>
<reference evidence="2" key="1">
    <citation type="submission" date="2022-07" db="EMBL/GenBank/DDBJ databases">
        <authorList>
            <person name="Macas J."/>
            <person name="Novak P."/>
            <person name="Neumann P."/>
        </authorList>
    </citation>
    <scope>NUCLEOTIDE SEQUENCE</scope>
</reference>
<keyword evidence="3" id="KW-1185">Reference proteome</keyword>
<evidence type="ECO:0000313" key="2">
    <source>
        <dbReference type="EMBL" id="CAH9122069.1"/>
    </source>
</evidence>
<keyword evidence="1" id="KW-0472">Membrane</keyword>